<comment type="caution">
    <text evidence="1">The sequence shown here is derived from an EMBL/GenBank/DDBJ whole genome shotgun (WGS) entry which is preliminary data.</text>
</comment>
<dbReference type="RefSeq" id="WP_065997884.1">
    <property type="nucleotide sequence ID" value="NZ_MDEO01000032.1"/>
</dbReference>
<sequence length="64" mass="7266">MGIENADYLPTLGQMRQVARVVEWSDNPIMFLEVFDGEKWIDAHSPAFLAISKKMILGTPETTR</sequence>
<gene>
    <name evidence="1" type="ORF">QV13_12750</name>
</gene>
<dbReference type="STRING" id="1566387.QV13_12750"/>
<dbReference type="EMBL" id="MDEO01000032">
    <property type="protein sequence ID" value="OCX17619.1"/>
    <property type="molecule type" value="Genomic_DNA"/>
</dbReference>
<keyword evidence="2" id="KW-1185">Reference proteome</keyword>
<dbReference type="AlphaFoldDB" id="A0A1C2DS90"/>
<reference evidence="1 2" key="1">
    <citation type="submission" date="2016-08" db="EMBL/GenBank/DDBJ databases">
        <title>Whole genome sequence of Mesorhizobium sp. strain UASWS1009 isolated from industrial sewage.</title>
        <authorList>
            <person name="Crovadore J."/>
            <person name="Calmin G."/>
            <person name="Chablais R."/>
            <person name="Cochard B."/>
            <person name="Lefort F."/>
        </authorList>
    </citation>
    <scope>NUCLEOTIDE SEQUENCE [LARGE SCALE GENOMIC DNA]</scope>
    <source>
        <strain evidence="1 2">UASWS1009</strain>
    </source>
</reference>
<proteinExistence type="predicted"/>
<dbReference type="Proteomes" id="UP000094412">
    <property type="component" value="Unassembled WGS sequence"/>
</dbReference>
<evidence type="ECO:0000313" key="2">
    <source>
        <dbReference type="Proteomes" id="UP000094412"/>
    </source>
</evidence>
<organism evidence="1 2">
    <name type="scientific">Mesorhizobium hungaricum</name>
    <dbReference type="NCBI Taxonomy" id="1566387"/>
    <lineage>
        <taxon>Bacteria</taxon>
        <taxon>Pseudomonadati</taxon>
        <taxon>Pseudomonadota</taxon>
        <taxon>Alphaproteobacteria</taxon>
        <taxon>Hyphomicrobiales</taxon>
        <taxon>Phyllobacteriaceae</taxon>
        <taxon>Mesorhizobium</taxon>
    </lineage>
</organism>
<protein>
    <submittedName>
        <fullName evidence="1">Uncharacterized protein</fullName>
    </submittedName>
</protein>
<accession>A0A1C2DS90</accession>
<evidence type="ECO:0000313" key="1">
    <source>
        <dbReference type="EMBL" id="OCX17619.1"/>
    </source>
</evidence>
<name>A0A1C2DS90_9HYPH</name>